<dbReference type="Proteomes" id="UP001224682">
    <property type="component" value="Unassembled WGS sequence"/>
</dbReference>
<proteinExistence type="predicted"/>
<dbReference type="EMBL" id="JAUSUI010000004">
    <property type="protein sequence ID" value="MDQ0303235.1"/>
    <property type="molecule type" value="Genomic_DNA"/>
</dbReference>
<gene>
    <name evidence="2" type="ORF">J2S75_002265</name>
</gene>
<keyword evidence="3" id="KW-1185">Reference proteome</keyword>
<organism evidence="2 3">
    <name type="scientific">Ancylobacter polymorphus</name>
    <dbReference type="NCBI Taxonomy" id="223390"/>
    <lineage>
        <taxon>Bacteria</taxon>
        <taxon>Pseudomonadati</taxon>
        <taxon>Pseudomonadota</taxon>
        <taxon>Alphaproteobacteria</taxon>
        <taxon>Hyphomicrobiales</taxon>
        <taxon>Xanthobacteraceae</taxon>
        <taxon>Ancylobacter</taxon>
    </lineage>
</organism>
<protein>
    <submittedName>
        <fullName evidence="2">Uncharacterized protein</fullName>
    </submittedName>
</protein>
<feature type="transmembrane region" description="Helical" evidence="1">
    <location>
        <begin position="6"/>
        <end position="26"/>
    </location>
</feature>
<comment type="caution">
    <text evidence="2">The sequence shown here is derived from an EMBL/GenBank/DDBJ whole genome shotgun (WGS) entry which is preliminary data.</text>
</comment>
<reference evidence="2 3" key="1">
    <citation type="submission" date="2023-07" db="EMBL/GenBank/DDBJ databases">
        <title>Genomic Encyclopedia of Type Strains, Phase IV (KMG-IV): sequencing the most valuable type-strain genomes for metagenomic binning, comparative biology and taxonomic classification.</title>
        <authorList>
            <person name="Goeker M."/>
        </authorList>
    </citation>
    <scope>NUCLEOTIDE SEQUENCE [LARGE SCALE GENOMIC DNA]</scope>
    <source>
        <strain evidence="2 3">DSM 2457</strain>
    </source>
</reference>
<sequence length="43" mass="4620">MPTETLFFVAATIVAFSGFAATLAYVEASTKAVRRHNHPLPGE</sequence>
<evidence type="ECO:0000313" key="3">
    <source>
        <dbReference type="Proteomes" id="UP001224682"/>
    </source>
</evidence>
<dbReference type="RefSeq" id="WP_307019946.1">
    <property type="nucleotide sequence ID" value="NZ_JAUSUI010000004.1"/>
</dbReference>
<keyword evidence="1" id="KW-0472">Membrane</keyword>
<accession>A0ABU0BCT8</accession>
<evidence type="ECO:0000256" key="1">
    <source>
        <dbReference type="SAM" id="Phobius"/>
    </source>
</evidence>
<keyword evidence="1" id="KW-0812">Transmembrane</keyword>
<keyword evidence="1" id="KW-1133">Transmembrane helix</keyword>
<evidence type="ECO:0000313" key="2">
    <source>
        <dbReference type="EMBL" id="MDQ0303235.1"/>
    </source>
</evidence>
<name>A0ABU0BCT8_9HYPH</name>